<dbReference type="Proteomes" id="UP000274131">
    <property type="component" value="Unassembled WGS sequence"/>
</dbReference>
<name>A0A0N4VQM7_ENTVE</name>
<organism evidence="3">
    <name type="scientific">Enterobius vermicularis</name>
    <name type="common">Human pinworm</name>
    <dbReference type="NCBI Taxonomy" id="51028"/>
    <lineage>
        <taxon>Eukaryota</taxon>
        <taxon>Metazoa</taxon>
        <taxon>Ecdysozoa</taxon>
        <taxon>Nematoda</taxon>
        <taxon>Chromadorea</taxon>
        <taxon>Rhabditida</taxon>
        <taxon>Spirurina</taxon>
        <taxon>Oxyuridomorpha</taxon>
        <taxon>Oxyuroidea</taxon>
        <taxon>Oxyuridae</taxon>
        <taxon>Enterobius</taxon>
    </lineage>
</organism>
<reference evidence="3" key="1">
    <citation type="submission" date="2017-02" db="UniProtKB">
        <authorList>
            <consortium name="WormBaseParasite"/>
        </authorList>
    </citation>
    <scope>IDENTIFICATION</scope>
</reference>
<sequence length="223" mass="25454">MYKNLANSVQCLKCPKVTAYAIRPAQDCKPASDPNNLPKTNLEKWFTSAMFNDLFQKANLGRGPHPCLPYSYQAFVIAARYFPEFAAESPKNGYTTVQNVRRDVAAFFAHVVQETGENDLNLYSENNTVKQPSDCFYRGGLYNWFEGGRESEFFTATPKLQIPRIGDSCTEDGQYCAKNPELDFWYPCSQKSETIDNKTVYYGCYFGRGPLQVFQQKKKIKDL</sequence>
<accession>A0A0N4VQM7</accession>
<dbReference type="PANTHER" id="PTHR47836">
    <property type="entry name" value="PROTEIN CBG09520-RELATED"/>
    <property type="match status" value="1"/>
</dbReference>
<dbReference type="AlphaFoldDB" id="A0A0N4VQM7"/>
<keyword evidence="2" id="KW-1185">Reference proteome</keyword>
<gene>
    <name evidence="1" type="ORF">EVEC_LOCUS12473</name>
</gene>
<dbReference type="InterPro" id="IPR023346">
    <property type="entry name" value="Lysozyme-like_dom_sf"/>
</dbReference>
<dbReference type="PANTHER" id="PTHR47836:SF1">
    <property type="entry name" value="GLYCO_HYDRO_19_CAT DOMAIN-CONTAINING PROTEIN"/>
    <property type="match status" value="1"/>
</dbReference>
<dbReference type="EMBL" id="UXUI01014816">
    <property type="protein sequence ID" value="VDD97722.1"/>
    <property type="molecule type" value="Genomic_DNA"/>
</dbReference>
<dbReference type="CDD" id="cd00325">
    <property type="entry name" value="chitinase_GH19"/>
    <property type="match status" value="1"/>
</dbReference>
<dbReference type="OrthoDB" id="1193027at2759"/>
<proteinExistence type="predicted"/>
<dbReference type="Gene3D" id="1.10.530.10">
    <property type="match status" value="1"/>
</dbReference>
<dbReference type="SUPFAM" id="SSF53955">
    <property type="entry name" value="Lysozyme-like"/>
    <property type="match status" value="1"/>
</dbReference>
<evidence type="ECO:0000313" key="2">
    <source>
        <dbReference type="Proteomes" id="UP000274131"/>
    </source>
</evidence>
<dbReference type="STRING" id="51028.A0A0N4VQM7"/>
<evidence type="ECO:0000313" key="3">
    <source>
        <dbReference type="WBParaSite" id="EVEC_0001332801-mRNA-1"/>
    </source>
</evidence>
<evidence type="ECO:0000313" key="1">
    <source>
        <dbReference type="EMBL" id="VDD97722.1"/>
    </source>
</evidence>
<reference evidence="1 2" key="2">
    <citation type="submission" date="2018-10" db="EMBL/GenBank/DDBJ databases">
        <authorList>
            <consortium name="Pathogen Informatics"/>
        </authorList>
    </citation>
    <scope>NUCLEOTIDE SEQUENCE [LARGE SCALE GENOMIC DNA]</scope>
</reference>
<protein>
    <submittedName>
        <fullName evidence="3">Glyco_hydro_19_cat domain-containing protein</fullName>
    </submittedName>
</protein>
<dbReference type="WBParaSite" id="EVEC_0001332801-mRNA-1">
    <property type="protein sequence ID" value="EVEC_0001332801-mRNA-1"/>
    <property type="gene ID" value="EVEC_0001332801"/>
</dbReference>